<evidence type="ECO:0000256" key="7">
    <source>
        <dbReference type="ARBA" id="ARBA00023040"/>
    </source>
</evidence>
<dbReference type="FunFam" id="1.20.1070.10:FF:000030">
    <property type="entry name" value="trace amine-associated receptor 1"/>
    <property type="match status" value="1"/>
</dbReference>
<evidence type="ECO:0000256" key="10">
    <source>
        <dbReference type="ARBA" id="ARBA00023170"/>
    </source>
</evidence>
<comment type="subcellular location">
    <subcellularLocation>
        <location evidence="2">Cell membrane</location>
        <topology evidence="2">Multi-pass membrane protein</topology>
    </subcellularLocation>
    <subcellularLocation>
        <location evidence="1">Endoplasmic reticulum membrane</location>
        <topology evidence="1">Multi-pass membrane protein</topology>
    </subcellularLocation>
</comment>
<dbReference type="SUPFAM" id="SSF81321">
    <property type="entry name" value="Family A G protein-coupled receptor-like"/>
    <property type="match status" value="1"/>
</dbReference>
<dbReference type="PANTHER" id="PTHR24249">
    <property type="entry name" value="HISTAMINE RECEPTOR-RELATED G-PROTEIN COUPLED RECEPTOR"/>
    <property type="match status" value="1"/>
</dbReference>
<gene>
    <name evidence="17" type="primary">TAAR1</name>
</gene>
<keyword evidence="12 14" id="KW-0807">Transducer</keyword>
<dbReference type="GO" id="GO:0001594">
    <property type="term" value="F:trace-amine receptor activity"/>
    <property type="evidence" value="ECO:0007669"/>
    <property type="project" value="InterPro"/>
</dbReference>
<dbReference type="Ensembl" id="ENSECRT00000002086.1">
    <property type="protein sequence ID" value="ENSECRP00000002058.1"/>
    <property type="gene ID" value="ENSECRG00000001434.1"/>
</dbReference>
<evidence type="ECO:0000313" key="17">
    <source>
        <dbReference type="Ensembl" id="ENSECRP00000002058.1"/>
    </source>
</evidence>
<keyword evidence="8 15" id="KW-0472">Membrane</keyword>
<feature type="transmembrane region" description="Helical" evidence="15">
    <location>
        <begin position="184"/>
        <end position="206"/>
    </location>
</feature>
<dbReference type="GO" id="GO:0005789">
    <property type="term" value="C:endoplasmic reticulum membrane"/>
    <property type="evidence" value="ECO:0007669"/>
    <property type="project" value="UniProtKB-SubCell"/>
</dbReference>
<feature type="transmembrane region" description="Helical" evidence="15">
    <location>
        <begin position="51"/>
        <end position="71"/>
    </location>
</feature>
<dbReference type="Proteomes" id="UP000694620">
    <property type="component" value="Chromosome 3"/>
</dbReference>
<dbReference type="PRINTS" id="PR01831">
    <property type="entry name" value="TRACEAMINE1R"/>
</dbReference>
<dbReference type="InterPro" id="IPR050569">
    <property type="entry name" value="TAAR"/>
</dbReference>
<keyword evidence="4 14" id="KW-0812">Transmembrane</keyword>
<dbReference type="GO" id="GO:0005886">
    <property type="term" value="C:plasma membrane"/>
    <property type="evidence" value="ECO:0007669"/>
    <property type="project" value="UniProtKB-SubCell"/>
</dbReference>
<evidence type="ECO:0000256" key="4">
    <source>
        <dbReference type="ARBA" id="ARBA00022692"/>
    </source>
</evidence>
<feature type="domain" description="G-protein coupled receptors family 1 profile" evidence="16">
    <location>
        <begin position="31"/>
        <end position="295"/>
    </location>
</feature>
<keyword evidence="10 14" id="KW-0675">Receptor</keyword>
<dbReference type="PRINTS" id="PR01830">
    <property type="entry name" value="TRACEAMINER"/>
</dbReference>
<keyword evidence="3" id="KW-1003">Cell membrane</keyword>
<keyword evidence="9" id="KW-1015">Disulfide bond</keyword>
<dbReference type="InterPro" id="IPR017452">
    <property type="entry name" value="GPCR_Rhodpsn_7TM"/>
</dbReference>
<reference evidence="17" key="1">
    <citation type="submission" date="2021-06" db="EMBL/GenBank/DDBJ databases">
        <authorList>
            <consortium name="Wellcome Sanger Institute Data Sharing"/>
        </authorList>
    </citation>
    <scope>NUCLEOTIDE SEQUENCE [LARGE SCALE GENOMIC DNA]</scope>
</reference>
<dbReference type="AlphaFoldDB" id="A0A8C4X3H3"/>
<evidence type="ECO:0000256" key="2">
    <source>
        <dbReference type="ARBA" id="ARBA00004651"/>
    </source>
</evidence>
<evidence type="ECO:0000256" key="15">
    <source>
        <dbReference type="SAM" id="Phobius"/>
    </source>
</evidence>
<keyword evidence="7 14" id="KW-0297">G-protein coupled receptor</keyword>
<evidence type="ECO:0000256" key="12">
    <source>
        <dbReference type="ARBA" id="ARBA00023224"/>
    </source>
</evidence>
<dbReference type="PROSITE" id="PS50262">
    <property type="entry name" value="G_PROTEIN_RECEP_F1_2"/>
    <property type="match status" value="1"/>
</dbReference>
<dbReference type="Pfam" id="PF00001">
    <property type="entry name" value="7tm_1"/>
    <property type="match status" value="1"/>
</dbReference>
<evidence type="ECO:0000256" key="9">
    <source>
        <dbReference type="ARBA" id="ARBA00023157"/>
    </source>
</evidence>
<dbReference type="GeneTree" id="ENSGT00950000182934"/>
<evidence type="ECO:0000256" key="14">
    <source>
        <dbReference type="RuleBase" id="RU000688"/>
    </source>
</evidence>
<feature type="transmembrane region" description="Helical" evidence="15">
    <location>
        <begin position="126"/>
        <end position="152"/>
    </location>
</feature>
<keyword evidence="18" id="KW-1185">Reference proteome</keyword>
<dbReference type="SMART" id="SM01381">
    <property type="entry name" value="7TM_GPCR_Srsx"/>
    <property type="match status" value="1"/>
</dbReference>
<evidence type="ECO:0000256" key="13">
    <source>
        <dbReference type="ARBA" id="ARBA00039439"/>
    </source>
</evidence>
<protein>
    <recommendedName>
        <fullName evidence="13">Trace amine-associated receptor 1</fullName>
    </recommendedName>
</protein>
<reference evidence="17" key="3">
    <citation type="submission" date="2025-09" db="UniProtKB">
        <authorList>
            <consortium name="Ensembl"/>
        </authorList>
    </citation>
    <scope>IDENTIFICATION</scope>
</reference>
<dbReference type="InterPro" id="IPR000276">
    <property type="entry name" value="GPCR_Rhodpsn"/>
</dbReference>
<proteinExistence type="inferred from homology"/>
<dbReference type="PANTHER" id="PTHR24249:SF415">
    <property type="entry name" value="TRACE AMINE-ASSOCIATED RECEPTOR 1"/>
    <property type="match status" value="1"/>
</dbReference>
<feature type="transmembrane region" description="Helical" evidence="15">
    <location>
        <begin position="17"/>
        <end position="39"/>
    </location>
</feature>
<accession>A0A8C4X3H3</accession>
<evidence type="ECO:0000256" key="11">
    <source>
        <dbReference type="ARBA" id="ARBA00023180"/>
    </source>
</evidence>
<keyword evidence="6 15" id="KW-1133">Transmembrane helix</keyword>
<sequence>IGSCIKENRPFSVRFPMYLFMVVTIMVTVCGNLVVIASIAHFRQLHTSTNYLILSLAVCDFLLGGLIMPYSTVRSVEGCWYLGDFFCSVHTSTDIMLSTASIFHLSFISIDRYFAVCDPLRYRNKITTLVVLIMITVSWMVPGVFAFGLIFFELNIKGSDYQHYKNIKCTGGCTVFFSKPSGVVASMLSFFIPGFVMLAIYLKIYLVARRQAKSIKDITHLFQAAEENKCGISRQKERKAAKTLGIVMGVFLICWSPFFVCNIMDPFTDYITSPVLIDALVWFGYLNSAFNPIVYAFFYKWFRKALRIIMLGRIFEKDSSRIKLFIE</sequence>
<evidence type="ECO:0000256" key="5">
    <source>
        <dbReference type="ARBA" id="ARBA00022824"/>
    </source>
</evidence>
<evidence type="ECO:0000259" key="16">
    <source>
        <dbReference type="PROSITE" id="PS50262"/>
    </source>
</evidence>
<dbReference type="Gene3D" id="1.20.1070.10">
    <property type="entry name" value="Rhodopsin 7-helix transmembrane proteins"/>
    <property type="match status" value="1"/>
</dbReference>
<evidence type="ECO:0000256" key="6">
    <source>
        <dbReference type="ARBA" id="ARBA00022989"/>
    </source>
</evidence>
<feature type="transmembrane region" description="Helical" evidence="15">
    <location>
        <begin position="243"/>
        <end position="260"/>
    </location>
</feature>
<keyword evidence="11" id="KW-0325">Glycoprotein</keyword>
<dbReference type="PRINTS" id="PR00237">
    <property type="entry name" value="GPCRRHODOPSN"/>
</dbReference>
<dbReference type="PROSITE" id="PS00237">
    <property type="entry name" value="G_PROTEIN_RECEP_F1_1"/>
    <property type="match status" value="1"/>
</dbReference>
<feature type="transmembrane region" description="Helical" evidence="15">
    <location>
        <begin position="95"/>
        <end position="114"/>
    </location>
</feature>
<dbReference type="CDD" id="cd15314">
    <property type="entry name" value="7tmA_TAAR1"/>
    <property type="match status" value="1"/>
</dbReference>
<comment type="similarity">
    <text evidence="14">Belongs to the G-protein coupled receptor 1 family.</text>
</comment>
<evidence type="ECO:0000256" key="8">
    <source>
        <dbReference type="ARBA" id="ARBA00023136"/>
    </source>
</evidence>
<dbReference type="InterPro" id="IPR009133">
    <property type="entry name" value="TAAR1"/>
</dbReference>
<feature type="transmembrane region" description="Helical" evidence="15">
    <location>
        <begin position="280"/>
        <end position="302"/>
    </location>
</feature>
<evidence type="ECO:0000256" key="3">
    <source>
        <dbReference type="ARBA" id="ARBA00022475"/>
    </source>
</evidence>
<organism evidence="17 18">
    <name type="scientific">Erpetoichthys calabaricus</name>
    <name type="common">Rope fish</name>
    <name type="synonym">Calamoichthys calabaricus</name>
    <dbReference type="NCBI Taxonomy" id="27687"/>
    <lineage>
        <taxon>Eukaryota</taxon>
        <taxon>Metazoa</taxon>
        <taxon>Chordata</taxon>
        <taxon>Craniata</taxon>
        <taxon>Vertebrata</taxon>
        <taxon>Euteleostomi</taxon>
        <taxon>Actinopterygii</taxon>
        <taxon>Polypteriformes</taxon>
        <taxon>Polypteridae</taxon>
        <taxon>Erpetoichthys</taxon>
    </lineage>
</organism>
<evidence type="ECO:0000313" key="18">
    <source>
        <dbReference type="Proteomes" id="UP000694620"/>
    </source>
</evidence>
<evidence type="ECO:0000256" key="1">
    <source>
        <dbReference type="ARBA" id="ARBA00004477"/>
    </source>
</evidence>
<keyword evidence="5" id="KW-0256">Endoplasmic reticulum</keyword>
<name>A0A8C4X3H3_ERPCA</name>
<reference evidence="17" key="2">
    <citation type="submission" date="2025-08" db="UniProtKB">
        <authorList>
            <consortium name="Ensembl"/>
        </authorList>
    </citation>
    <scope>IDENTIFICATION</scope>
</reference>
<dbReference type="InterPro" id="IPR009132">
    <property type="entry name" value="TAAR_fam"/>
</dbReference>